<dbReference type="Pfam" id="PF00628">
    <property type="entry name" value="PHD"/>
    <property type="match status" value="2"/>
</dbReference>
<gene>
    <name evidence="14" type="primary">Mi-2-L</name>
    <name evidence="14" type="ORF">Hamer_G031345</name>
</gene>
<dbReference type="PROSITE" id="PS00690">
    <property type="entry name" value="DEAH_ATP_HELICASE"/>
    <property type="match status" value="1"/>
</dbReference>
<dbReference type="Gene3D" id="3.30.40.10">
    <property type="entry name" value="Zinc/RING finger domain, C3HC4 (zinc finger)"/>
    <property type="match status" value="2"/>
</dbReference>
<evidence type="ECO:0000259" key="12">
    <source>
        <dbReference type="PROSITE" id="PS50016"/>
    </source>
</evidence>
<keyword evidence="3" id="KW-0547">Nucleotide-binding</keyword>
<dbReference type="SMART" id="SM00249">
    <property type="entry name" value="PHD"/>
    <property type="match status" value="2"/>
</dbReference>
<evidence type="ECO:0000256" key="2">
    <source>
        <dbReference type="ARBA" id="ARBA00022723"/>
    </source>
</evidence>
<dbReference type="FunFam" id="3.40.50.10810:FF:000001">
    <property type="entry name" value="chromodomain-helicase-DNA-binding protein 3 isoform X1"/>
    <property type="match status" value="1"/>
</dbReference>
<dbReference type="InterPro" id="IPR011011">
    <property type="entry name" value="Znf_FYVE_PHD"/>
</dbReference>
<keyword evidence="6" id="KW-0862">Zinc</keyword>
<dbReference type="GO" id="GO:0003677">
    <property type="term" value="F:DNA binding"/>
    <property type="evidence" value="ECO:0007669"/>
    <property type="project" value="TreeGrafter"/>
</dbReference>
<keyword evidence="7" id="KW-0067">ATP-binding</keyword>
<evidence type="ECO:0000256" key="9">
    <source>
        <dbReference type="PROSITE-ProRule" id="PRU00146"/>
    </source>
</evidence>
<dbReference type="Gene3D" id="3.40.50.10810">
    <property type="entry name" value="Tandem AAA-ATPase domain"/>
    <property type="match status" value="1"/>
</dbReference>
<protein>
    <submittedName>
        <fullName evidence="14">Chromodomain-helicase-DNA-binding protein Mi-2-like</fullName>
    </submittedName>
</protein>
<dbReference type="InterPro" id="IPR014001">
    <property type="entry name" value="Helicase_ATP-bd"/>
</dbReference>
<name>A0A8J5MN48_HOMAM</name>
<dbReference type="AlphaFoldDB" id="A0A8J5MN48"/>
<dbReference type="InterPro" id="IPR019786">
    <property type="entry name" value="Zinc_finger_PHD-type_CS"/>
</dbReference>
<proteinExistence type="predicted"/>
<evidence type="ECO:0000313" key="15">
    <source>
        <dbReference type="Proteomes" id="UP000747542"/>
    </source>
</evidence>
<dbReference type="InterPro" id="IPR002464">
    <property type="entry name" value="DNA/RNA_helicase_DEAH_CS"/>
</dbReference>
<dbReference type="PROSITE" id="PS50016">
    <property type="entry name" value="ZF_PHD_2"/>
    <property type="match status" value="2"/>
</dbReference>
<evidence type="ECO:0000256" key="5">
    <source>
        <dbReference type="ARBA" id="ARBA00022801"/>
    </source>
</evidence>
<dbReference type="InterPro" id="IPR000330">
    <property type="entry name" value="SNF2_N"/>
</dbReference>
<dbReference type="InterPro" id="IPR049730">
    <property type="entry name" value="SNF2/RAD54-like_C"/>
</dbReference>
<dbReference type="Pfam" id="PF00176">
    <property type="entry name" value="SNF2-rel_dom"/>
    <property type="match status" value="1"/>
</dbReference>
<evidence type="ECO:0000256" key="4">
    <source>
        <dbReference type="ARBA" id="ARBA00022771"/>
    </source>
</evidence>
<feature type="domain" description="Helicase ATP-binding" evidence="13">
    <location>
        <begin position="280"/>
        <end position="463"/>
    </location>
</feature>
<keyword evidence="15" id="KW-1185">Reference proteome</keyword>
<dbReference type="GO" id="GO:0000785">
    <property type="term" value="C:chromatin"/>
    <property type="evidence" value="ECO:0007669"/>
    <property type="project" value="TreeGrafter"/>
</dbReference>
<evidence type="ECO:0000259" key="13">
    <source>
        <dbReference type="PROSITE" id="PS51192"/>
    </source>
</evidence>
<feature type="domain" description="PHD-type" evidence="12">
    <location>
        <begin position="56"/>
        <end position="103"/>
    </location>
</feature>
<sequence length="651" mass="75108">DYCEVCQQGGEIILCDTCPKAYHLVCLEPELEEAPEGKWSCPTCEVEGVKEEDEHMEYCKVCKDGGELLCCDSCVNAYHTYCLSPPLYKVPEGEWTCQRCACEPLPGRMLRSYFKKFDPDEPPIPGIDDDDELGSQRRHKKEIDPNSLEERYYKYGIKSTWLKIHRVLNHRTLRDGTTQYLVKWRDLQYDQATWEDEDEDIVGLKTAIEFYHDLRAACNADVGTKNKKGKRKGKSRTRELGDEDREPSSPRRYTPPPDKPITNLNKKLEKQPDYIDITGLYSWGQGTDTILADEMGLGKTIQTIAFLYSLYKEGHSKGPFLVAVPLSTIINWEREFEMWAPDFYVVTYVGDRDSRTMIREHELSFEEGAVRSASKATRIRTTNVKFNVLLTSYEMISMDQACLGSLEWACLVVDEAHRLKSNQSKFFRVLNQYNIIYRLLLTGTPLQNNLEELFHLLNFLCPEKFSDLSTFQNEFEDIAKEDQIKKLHDLLGPHMLRRLKTDVLKNMPTKSEFIIRVELSPLQKKYYKYILTRNFEALNSRGGGQQVSLLNIVMDLKKCCNHPYLFPAASEEAPKLPNGMYVTKDLVKASGKFILLESMLEKLKRDGHRVLIFSQMTKMLDILEDFCEGLGYKYERIDGGITGLLRQEAID</sequence>
<dbReference type="GO" id="GO:0140658">
    <property type="term" value="F:ATP-dependent chromatin remodeler activity"/>
    <property type="evidence" value="ECO:0007669"/>
    <property type="project" value="TreeGrafter"/>
</dbReference>
<dbReference type="CDD" id="cd18793">
    <property type="entry name" value="SF2_C_SNF"/>
    <property type="match status" value="1"/>
</dbReference>
<evidence type="ECO:0000256" key="6">
    <source>
        <dbReference type="ARBA" id="ARBA00022833"/>
    </source>
</evidence>
<dbReference type="CDD" id="cd18662">
    <property type="entry name" value="CD2_tandem_CHD3-4_like"/>
    <property type="match status" value="1"/>
</dbReference>
<evidence type="ECO:0000313" key="14">
    <source>
        <dbReference type="EMBL" id="KAG7157237.1"/>
    </source>
</evidence>
<dbReference type="Pfam" id="PF00385">
    <property type="entry name" value="Chromo"/>
    <property type="match status" value="1"/>
</dbReference>
<dbReference type="PANTHER" id="PTHR45623">
    <property type="entry name" value="CHROMODOMAIN-HELICASE-DNA-BINDING PROTEIN 3-RELATED-RELATED"/>
    <property type="match status" value="1"/>
</dbReference>
<dbReference type="SMART" id="SM00298">
    <property type="entry name" value="CHROMO"/>
    <property type="match status" value="1"/>
</dbReference>
<dbReference type="CDD" id="cd15532">
    <property type="entry name" value="PHD2_CHD_II"/>
    <property type="match status" value="1"/>
</dbReference>
<dbReference type="Gene3D" id="2.40.50.40">
    <property type="match status" value="1"/>
</dbReference>
<dbReference type="PROSITE" id="PS51192">
    <property type="entry name" value="HELICASE_ATP_BIND_1"/>
    <property type="match status" value="1"/>
</dbReference>
<dbReference type="Proteomes" id="UP000747542">
    <property type="component" value="Unassembled WGS sequence"/>
</dbReference>
<dbReference type="GO" id="GO:0042393">
    <property type="term" value="F:histone binding"/>
    <property type="evidence" value="ECO:0007669"/>
    <property type="project" value="TreeGrafter"/>
</dbReference>
<dbReference type="InterPro" id="IPR001965">
    <property type="entry name" value="Znf_PHD"/>
</dbReference>
<feature type="domain" description="Chromo" evidence="11">
    <location>
        <begin position="162"/>
        <end position="197"/>
    </location>
</feature>
<evidence type="ECO:0000259" key="11">
    <source>
        <dbReference type="PROSITE" id="PS50013"/>
    </source>
</evidence>
<feature type="compositionally biased region" description="Basic residues" evidence="10">
    <location>
        <begin position="225"/>
        <end position="235"/>
    </location>
</feature>
<dbReference type="InterPro" id="IPR019787">
    <property type="entry name" value="Znf_PHD-finger"/>
</dbReference>
<keyword evidence="5" id="KW-0378">Hydrolase</keyword>
<feature type="non-terminal residue" evidence="14">
    <location>
        <position position="651"/>
    </location>
</feature>
<dbReference type="InterPro" id="IPR038718">
    <property type="entry name" value="SNF2-like_sf"/>
</dbReference>
<dbReference type="SUPFAM" id="SSF54160">
    <property type="entry name" value="Chromo domain-like"/>
    <property type="match status" value="1"/>
</dbReference>
<dbReference type="InterPro" id="IPR027417">
    <property type="entry name" value="P-loop_NTPase"/>
</dbReference>
<feature type="region of interest" description="Disordered" evidence="10">
    <location>
        <begin position="120"/>
        <end position="141"/>
    </location>
</feature>
<keyword evidence="8" id="KW-0539">Nucleus</keyword>
<organism evidence="14 15">
    <name type="scientific">Homarus americanus</name>
    <name type="common">American lobster</name>
    <dbReference type="NCBI Taxonomy" id="6706"/>
    <lineage>
        <taxon>Eukaryota</taxon>
        <taxon>Metazoa</taxon>
        <taxon>Ecdysozoa</taxon>
        <taxon>Arthropoda</taxon>
        <taxon>Crustacea</taxon>
        <taxon>Multicrustacea</taxon>
        <taxon>Malacostraca</taxon>
        <taxon>Eumalacostraca</taxon>
        <taxon>Eucarida</taxon>
        <taxon>Decapoda</taxon>
        <taxon>Pleocyemata</taxon>
        <taxon>Astacidea</taxon>
        <taxon>Nephropoidea</taxon>
        <taxon>Nephropidae</taxon>
        <taxon>Homarus</taxon>
    </lineage>
</organism>
<accession>A0A8J5MN48</accession>
<dbReference type="Gene3D" id="3.40.50.300">
    <property type="entry name" value="P-loop containing nucleotide triphosphate hydrolases"/>
    <property type="match status" value="1"/>
</dbReference>
<evidence type="ECO:0000256" key="3">
    <source>
        <dbReference type="ARBA" id="ARBA00022741"/>
    </source>
</evidence>
<dbReference type="PROSITE" id="PS50013">
    <property type="entry name" value="CHROMO_2"/>
    <property type="match status" value="1"/>
</dbReference>
<dbReference type="SMART" id="SM00487">
    <property type="entry name" value="DEXDc"/>
    <property type="match status" value="1"/>
</dbReference>
<dbReference type="SUPFAM" id="SSF57903">
    <property type="entry name" value="FYVE/PHD zinc finger"/>
    <property type="match status" value="2"/>
</dbReference>
<dbReference type="GO" id="GO:0008270">
    <property type="term" value="F:zinc ion binding"/>
    <property type="evidence" value="ECO:0007669"/>
    <property type="project" value="UniProtKB-KW"/>
</dbReference>
<dbReference type="InterPro" id="IPR016197">
    <property type="entry name" value="Chromo-like_dom_sf"/>
</dbReference>
<dbReference type="InterPro" id="IPR023780">
    <property type="entry name" value="Chromo_domain"/>
</dbReference>
<feature type="region of interest" description="Disordered" evidence="10">
    <location>
        <begin position="224"/>
        <end position="266"/>
    </location>
</feature>
<evidence type="ECO:0000256" key="7">
    <source>
        <dbReference type="ARBA" id="ARBA00022840"/>
    </source>
</evidence>
<dbReference type="GO" id="GO:0016887">
    <property type="term" value="F:ATP hydrolysis activity"/>
    <property type="evidence" value="ECO:0007669"/>
    <property type="project" value="TreeGrafter"/>
</dbReference>
<dbReference type="InterPro" id="IPR013083">
    <property type="entry name" value="Znf_RING/FYVE/PHD"/>
</dbReference>
<comment type="subcellular location">
    <subcellularLocation>
        <location evidence="1">Nucleus</location>
    </subcellularLocation>
</comment>
<dbReference type="EMBL" id="JAHLQT010037868">
    <property type="protein sequence ID" value="KAG7157237.1"/>
    <property type="molecule type" value="Genomic_DNA"/>
</dbReference>
<dbReference type="SUPFAM" id="SSF52540">
    <property type="entry name" value="P-loop containing nucleoside triphosphate hydrolases"/>
    <property type="match status" value="2"/>
</dbReference>
<evidence type="ECO:0000256" key="8">
    <source>
        <dbReference type="ARBA" id="ARBA00023242"/>
    </source>
</evidence>
<keyword evidence="4 9" id="KW-0863">Zinc-finger</keyword>
<dbReference type="GO" id="GO:0005634">
    <property type="term" value="C:nucleus"/>
    <property type="evidence" value="ECO:0007669"/>
    <property type="project" value="UniProtKB-SubCell"/>
</dbReference>
<comment type="caution">
    <text evidence="14">The sequence shown here is derived from an EMBL/GenBank/DDBJ whole genome shotgun (WGS) entry which is preliminary data.</text>
</comment>
<feature type="domain" description="PHD-type" evidence="12">
    <location>
        <begin position="1"/>
        <end position="47"/>
    </location>
</feature>
<feature type="non-terminal residue" evidence="14">
    <location>
        <position position="1"/>
    </location>
</feature>
<evidence type="ECO:0000256" key="1">
    <source>
        <dbReference type="ARBA" id="ARBA00004123"/>
    </source>
</evidence>
<evidence type="ECO:0000256" key="10">
    <source>
        <dbReference type="SAM" id="MobiDB-lite"/>
    </source>
</evidence>
<dbReference type="PANTHER" id="PTHR45623:SF17">
    <property type="entry name" value="CHROMODOMAIN-HELICASE-DNA-BINDING PROTEIN 3-RELATED"/>
    <property type="match status" value="1"/>
</dbReference>
<reference evidence="14" key="1">
    <citation type="journal article" date="2021" name="Sci. Adv.">
        <title>The American lobster genome reveals insights on longevity, neural, and immune adaptations.</title>
        <authorList>
            <person name="Polinski J.M."/>
            <person name="Zimin A.V."/>
            <person name="Clark K.F."/>
            <person name="Kohn A.B."/>
            <person name="Sadowski N."/>
            <person name="Timp W."/>
            <person name="Ptitsyn A."/>
            <person name="Khanna P."/>
            <person name="Romanova D.Y."/>
            <person name="Williams P."/>
            <person name="Greenwood S.J."/>
            <person name="Moroz L.L."/>
            <person name="Walt D.R."/>
            <person name="Bodnar A.G."/>
        </authorList>
    </citation>
    <scope>NUCLEOTIDE SEQUENCE</scope>
    <source>
        <strain evidence="14">GMGI-L3</strain>
    </source>
</reference>
<dbReference type="GO" id="GO:0003682">
    <property type="term" value="F:chromatin binding"/>
    <property type="evidence" value="ECO:0007669"/>
    <property type="project" value="TreeGrafter"/>
</dbReference>
<dbReference type="PROSITE" id="PS01359">
    <property type="entry name" value="ZF_PHD_1"/>
    <property type="match status" value="2"/>
</dbReference>
<dbReference type="InterPro" id="IPR000953">
    <property type="entry name" value="Chromo/chromo_shadow_dom"/>
</dbReference>
<keyword evidence="2" id="KW-0479">Metal-binding</keyword>
<dbReference type="GO" id="GO:0005524">
    <property type="term" value="F:ATP binding"/>
    <property type="evidence" value="ECO:0007669"/>
    <property type="project" value="UniProtKB-KW"/>
</dbReference>